<evidence type="ECO:0000313" key="1">
    <source>
        <dbReference type="EMBL" id="GET03488.1"/>
    </source>
</evidence>
<sequence length="91" mass="10045">MNTSENHYSQNVLISSHQSLELSRDIGGRITIGTKNIFISLKNKSLGSGEENFQNGNGSITEPMYLSCINKEISSTDIVHNALPNLFFLQS</sequence>
<protein>
    <submittedName>
        <fullName evidence="1">Uncharacterized protein</fullName>
    </submittedName>
</protein>
<organism evidence="1 2">
    <name type="scientific">Rhizophagus clarus</name>
    <dbReference type="NCBI Taxonomy" id="94130"/>
    <lineage>
        <taxon>Eukaryota</taxon>
        <taxon>Fungi</taxon>
        <taxon>Fungi incertae sedis</taxon>
        <taxon>Mucoromycota</taxon>
        <taxon>Glomeromycotina</taxon>
        <taxon>Glomeromycetes</taxon>
        <taxon>Glomerales</taxon>
        <taxon>Glomeraceae</taxon>
        <taxon>Rhizophagus</taxon>
    </lineage>
</organism>
<dbReference type="AlphaFoldDB" id="A0A8H3MDS1"/>
<evidence type="ECO:0000313" key="2">
    <source>
        <dbReference type="Proteomes" id="UP000615446"/>
    </source>
</evidence>
<dbReference type="Proteomes" id="UP000615446">
    <property type="component" value="Unassembled WGS sequence"/>
</dbReference>
<accession>A0A8H3MDS1</accession>
<dbReference type="EMBL" id="BLAL01000324">
    <property type="protein sequence ID" value="GET03488.1"/>
    <property type="molecule type" value="Genomic_DNA"/>
</dbReference>
<comment type="caution">
    <text evidence="1">The sequence shown here is derived from an EMBL/GenBank/DDBJ whole genome shotgun (WGS) entry which is preliminary data.</text>
</comment>
<name>A0A8H3MDS1_9GLOM</name>
<proteinExistence type="predicted"/>
<gene>
    <name evidence="1" type="ORF">RCL2_002982900</name>
</gene>
<reference evidence="1" key="1">
    <citation type="submission" date="2019-10" db="EMBL/GenBank/DDBJ databases">
        <title>Conservation and host-specific expression of non-tandemly repeated heterogenous ribosome RNA gene in arbuscular mycorrhizal fungi.</title>
        <authorList>
            <person name="Maeda T."/>
            <person name="Kobayashi Y."/>
            <person name="Nakagawa T."/>
            <person name="Ezawa T."/>
            <person name="Yamaguchi K."/>
            <person name="Bino T."/>
            <person name="Nishimoto Y."/>
            <person name="Shigenobu S."/>
            <person name="Kawaguchi M."/>
        </authorList>
    </citation>
    <scope>NUCLEOTIDE SEQUENCE</scope>
    <source>
        <strain evidence="1">HR1</strain>
    </source>
</reference>